<name>A0A0B3S662_9RHOB</name>
<comment type="caution">
    <text evidence="1">The sequence shown here is derived from an EMBL/GenBank/DDBJ whole genome shotgun (WGS) entry which is preliminary data.</text>
</comment>
<evidence type="ECO:0000313" key="2">
    <source>
        <dbReference type="Proteomes" id="UP000030960"/>
    </source>
</evidence>
<dbReference type="SUPFAM" id="SSF54427">
    <property type="entry name" value="NTF2-like"/>
    <property type="match status" value="2"/>
</dbReference>
<organism evidence="1 2">
    <name type="scientific">Mameliella alba</name>
    <dbReference type="NCBI Taxonomy" id="561184"/>
    <lineage>
        <taxon>Bacteria</taxon>
        <taxon>Pseudomonadati</taxon>
        <taxon>Pseudomonadota</taxon>
        <taxon>Alphaproteobacteria</taxon>
        <taxon>Rhodobacterales</taxon>
        <taxon>Roseobacteraceae</taxon>
        <taxon>Mameliella</taxon>
    </lineage>
</organism>
<dbReference type="PANTHER" id="PTHR38436">
    <property type="entry name" value="POLYKETIDE CYCLASE SNOAL-LIKE DOMAIN"/>
    <property type="match status" value="1"/>
</dbReference>
<accession>A0A225PW83</accession>
<dbReference type="Proteomes" id="UP000030960">
    <property type="component" value="Unassembled WGS sequence"/>
</dbReference>
<dbReference type="OrthoDB" id="2769928at2"/>
<proteinExistence type="predicted"/>
<sequence>MATKDQPASETAPRGKDTPPGKTNPASVLQVERRDFVDIVPEGRDRAQPMRGFDPIYTDIVDYIVRCTHRIWDERDVGLIYTHYTHNCVVYHATGTIYNREDVVHDTIKRMFMLPERRGMATQVIWNGNEDDGFYTSHLVTGTGRHTQPGIYGKPTGRTFVARTIADCMIYENMIYREWLVVDSMAQVKQIGLDAQAYAENLARPYFEKGLLAVDMGENRRLIGQYPPETAPDTEIANTDLEREVLEWLHEIHNKRMFGKIREVYAPTVQYHGPLMKELYGHGAVTHQTVGLYATVPDGFYMPQHICSVPCEEGGTKVAVRWLIEGHHLGWGVMEEIGAPTGKRVQIMGMSHFHIKNGRIVDEWTNYDEMSVLMQIKLAQMADRDSAVLDEGDA</sequence>
<dbReference type="AlphaFoldDB" id="A0A0B3S662"/>
<accession>A0A0B3S662</accession>
<keyword evidence="2" id="KW-1185">Reference proteome</keyword>
<dbReference type="STRING" id="561184.SAMN05216376_105129"/>
<dbReference type="RefSeq" id="WP_043138120.1">
    <property type="nucleotide sequence ID" value="NZ_AP022337.1"/>
</dbReference>
<reference evidence="1 2" key="1">
    <citation type="submission" date="2014-10" db="EMBL/GenBank/DDBJ databases">
        <title>Genome sequence of Ponticoccus sp. strain UMTAT08 isolated from clonal culture of toxic dinoflagellate Alexandrium tamiyavanichii.</title>
        <authorList>
            <person name="Gan H.Y."/>
            <person name="Muhd D.-D."/>
            <person name="Mohd Noor M.E."/>
            <person name="Yeong Y.S."/>
            <person name="Usup G."/>
        </authorList>
    </citation>
    <scope>NUCLEOTIDE SEQUENCE [LARGE SCALE GENOMIC DNA]</scope>
    <source>
        <strain evidence="1 2">UMTAT08</strain>
    </source>
</reference>
<dbReference type="PANTHER" id="PTHR38436:SF1">
    <property type="entry name" value="ESTER CYCLASE"/>
    <property type="match status" value="1"/>
</dbReference>
<dbReference type="GO" id="GO:0030638">
    <property type="term" value="P:polyketide metabolic process"/>
    <property type="evidence" value="ECO:0007669"/>
    <property type="project" value="InterPro"/>
</dbReference>
<dbReference type="PATRIC" id="fig|1515334.3.peg.1019"/>
<dbReference type="Gene3D" id="3.10.450.50">
    <property type="match status" value="2"/>
</dbReference>
<evidence type="ECO:0000313" key="1">
    <source>
        <dbReference type="EMBL" id="KHQ54423.1"/>
    </source>
</evidence>
<dbReference type="Pfam" id="PF07366">
    <property type="entry name" value="SnoaL"/>
    <property type="match status" value="1"/>
</dbReference>
<dbReference type="InterPro" id="IPR009959">
    <property type="entry name" value="Cyclase_SnoaL-like"/>
</dbReference>
<gene>
    <name evidence="1" type="ORF">OA50_01015</name>
</gene>
<accession>A0A225QYG6</accession>
<dbReference type="GeneID" id="66500939"/>
<dbReference type="EMBL" id="JSUQ01000003">
    <property type="protein sequence ID" value="KHQ54423.1"/>
    <property type="molecule type" value="Genomic_DNA"/>
</dbReference>
<protein>
    <submittedName>
        <fullName evidence="1">Polyketide cyclase-like protein</fullName>
    </submittedName>
</protein>
<dbReference type="InterPro" id="IPR032710">
    <property type="entry name" value="NTF2-like_dom_sf"/>
</dbReference>